<evidence type="ECO:0000256" key="2">
    <source>
        <dbReference type="ARBA" id="ARBA00022679"/>
    </source>
</evidence>
<protein>
    <recommendedName>
        <fullName evidence="6">Protein kinase domain-containing protein</fullName>
    </recommendedName>
</protein>
<dbReference type="InterPro" id="IPR008271">
    <property type="entry name" value="Ser/Thr_kinase_AS"/>
</dbReference>
<evidence type="ECO:0000256" key="4">
    <source>
        <dbReference type="ARBA" id="ARBA00022777"/>
    </source>
</evidence>
<feature type="domain" description="Protein kinase" evidence="6">
    <location>
        <begin position="1"/>
        <end position="201"/>
    </location>
</feature>
<dbReference type="Proteomes" id="UP001341840">
    <property type="component" value="Unassembled WGS sequence"/>
</dbReference>
<reference evidence="7 8" key="1">
    <citation type="journal article" date="2023" name="Plants (Basel)">
        <title>Bridging the Gap: Combining Genomics and Transcriptomics Approaches to Understand Stylosanthes scabra, an Orphan Legume from the Brazilian Caatinga.</title>
        <authorList>
            <person name="Ferreira-Neto J.R.C."/>
            <person name="da Silva M.D."/>
            <person name="Binneck E."/>
            <person name="de Melo N.F."/>
            <person name="da Silva R.H."/>
            <person name="de Melo A.L.T.M."/>
            <person name="Pandolfi V."/>
            <person name="Bustamante F.O."/>
            <person name="Brasileiro-Vidal A.C."/>
            <person name="Benko-Iseppon A.M."/>
        </authorList>
    </citation>
    <scope>NUCLEOTIDE SEQUENCE [LARGE SCALE GENOMIC DNA]</scope>
    <source>
        <tissue evidence="7">Leaves</tissue>
    </source>
</reference>
<keyword evidence="4" id="KW-0418">Kinase</keyword>
<dbReference type="PROSITE" id="PS00108">
    <property type="entry name" value="PROTEIN_KINASE_ST"/>
    <property type="match status" value="1"/>
</dbReference>
<dbReference type="PROSITE" id="PS50011">
    <property type="entry name" value="PROTEIN_KINASE_DOM"/>
    <property type="match status" value="1"/>
</dbReference>
<comment type="caution">
    <text evidence="7">The sequence shown here is derived from an EMBL/GenBank/DDBJ whole genome shotgun (WGS) entry which is preliminary data.</text>
</comment>
<gene>
    <name evidence="7" type="ORF">PIB30_048350</name>
</gene>
<proteinExistence type="predicted"/>
<name>A0ABU6SGS9_9FABA</name>
<accession>A0ABU6SGS9</accession>
<dbReference type="PANTHER" id="PTHR27002">
    <property type="entry name" value="RECEPTOR-LIKE SERINE/THREONINE-PROTEIN KINASE SD1-8"/>
    <property type="match status" value="1"/>
</dbReference>
<dbReference type="InterPro" id="IPR011009">
    <property type="entry name" value="Kinase-like_dom_sf"/>
</dbReference>
<evidence type="ECO:0000256" key="1">
    <source>
        <dbReference type="ARBA" id="ARBA00022527"/>
    </source>
</evidence>
<dbReference type="EMBL" id="JASCZI010060731">
    <property type="protein sequence ID" value="MED6135622.1"/>
    <property type="molecule type" value="Genomic_DNA"/>
</dbReference>
<evidence type="ECO:0000256" key="3">
    <source>
        <dbReference type="ARBA" id="ARBA00022741"/>
    </source>
</evidence>
<keyword evidence="5" id="KW-0067">ATP-binding</keyword>
<dbReference type="Pfam" id="PF07714">
    <property type="entry name" value="PK_Tyr_Ser-Thr"/>
    <property type="match status" value="1"/>
</dbReference>
<dbReference type="PANTHER" id="PTHR27002:SF880">
    <property type="entry name" value="RECEPTOR-LIKE SERINE_THREONINE-PROTEIN KINASE"/>
    <property type="match status" value="1"/>
</dbReference>
<evidence type="ECO:0000259" key="6">
    <source>
        <dbReference type="PROSITE" id="PS50011"/>
    </source>
</evidence>
<dbReference type="InterPro" id="IPR000719">
    <property type="entry name" value="Prot_kinase_dom"/>
</dbReference>
<evidence type="ECO:0000313" key="8">
    <source>
        <dbReference type="Proteomes" id="UP001341840"/>
    </source>
</evidence>
<sequence length="230" mass="26176">MLDDGRRELLDWTKRFQIISGIARGLIYLHHDSRLRIIHRDLKTSNILLDHDMNPKISDFGLARIFGGDQTVANTRRVMGTHGYISPEYAMHGSFSMKSDVFSFGVIILEVVSGMKNRELPISHQFLNLLGHAWELWSKEMAMELVDKSLGDSIMEVQVLRCIQIGLLCVQERPENRPNMSSVIHMLNGDKSLPKPRQPAFYPHQESSSSTKNCEICSNNDISITLLEAR</sequence>
<keyword evidence="1" id="KW-0723">Serine/threonine-protein kinase</keyword>
<keyword evidence="2" id="KW-0808">Transferase</keyword>
<evidence type="ECO:0000256" key="5">
    <source>
        <dbReference type="ARBA" id="ARBA00022840"/>
    </source>
</evidence>
<dbReference type="InterPro" id="IPR001245">
    <property type="entry name" value="Ser-Thr/Tyr_kinase_cat_dom"/>
</dbReference>
<organism evidence="7 8">
    <name type="scientific">Stylosanthes scabra</name>
    <dbReference type="NCBI Taxonomy" id="79078"/>
    <lineage>
        <taxon>Eukaryota</taxon>
        <taxon>Viridiplantae</taxon>
        <taxon>Streptophyta</taxon>
        <taxon>Embryophyta</taxon>
        <taxon>Tracheophyta</taxon>
        <taxon>Spermatophyta</taxon>
        <taxon>Magnoliopsida</taxon>
        <taxon>eudicotyledons</taxon>
        <taxon>Gunneridae</taxon>
        <taxon>Pentapetalae</taxon>
        <taxon>rosids</taxon>
        <taxon>fabids</taxon>
        <taxon>Fabales</taxon>
        <taxon>Fabaceae</taxon>
        <taxon>Papilionoideae</taxon>
        <taxon>50 kb inversion clade</taxon>
        <taxon>dalbergioids sensu lato</taxon>
        <taxon>Dalbergieae</taxon>
        <taxon>Pterocarpus clade</taxon>
        <taxon>Stylosanthes</taxon>
    </lineage>
</organism>
<dbReference type="SMART" id="SM00220">
    <property type="entry name" value="S_TKc"/>
    <property type="match status" value="1"/>
</dbReference>
<keyword evidence="3" id="KW-0547">Nucleotide-binding</keyword>
<dbReference type="SUPFAM" id="SSF56112">
    <property type="entry name" value="Protein kinase-like (PK-like)"/>
    <property type="match status" value="1"/>
</dbReference>
<keyword evidence="8" id="KW-1185">Reference proteome</keyword>
<evidence type="ECO:0000313" key="7">
    <source>
        <dbReference type="EMBL" id="MED6135622.1"/>
    </source>
</evidence>
<dbReference type="Gene3D" id="1.10.510.10">
    <property type="entry name" value="Transferase(Phosphotransferase) domain 1"/>
    <property type="match status" value="1"/>
</dbReference>